<name>A0A927IJX5_9BACT</name>
<sequence>MDEETLKNRISSSTTKGLAISYYVYLALITIGLIIHPDWPLFIFAIFAYAIVSFLHFTFFSKLCEVRQTDEGLEIVKKGIETRIRYDEIISIERNGTWFVPVCVFTEKYESFYFLTADFPMTDNNGIVKNLRDKIMSNQTSLTTPDAARPTS</sequence>
<gene>
    <name evidence="2" type="ORF">IEN85_22305</name>
</gene>
<accession>A0A927IJX5</accession>
<evidence type="ECO:0000313" key="3">
    <source>
        <dbReference type="Proteomes" id="UP000622317"/>
    </source>
</evidence>
<keyword evidence="1" id="KW-1133">Transmembrane helix</keyword>
<proteinExistence type="predicted"/>
<keyword evidence="3" id="KW-1185">Reference proteome</keyword>
<reference evidence="2" key="1">
    <citation type="submission" date="2020-09" db="EMBL/GenBank/DDBJ databases">
        <title>Pelagicoccus enzymogenes sp. nov. with an EPS production, isolated from marine sediment.</title>
        <authorList>
            <person name="Feng X."/>
        </authorList>
    </citation>
    <scope>NUCLEOTIDE SEQUENCE</scope>
    <source>
        <strain evidence="2">NFK12</strain>
    </source>
</reference>
<dbReference type="AlphaFoldDB" id="A0A927IJX5"/>
<keyword evidence="1" id="KW-0472">Membrane</keyword>
<feature type="transmembrane region" description="Helical" evidence="1">
    <location>
        <begin position="17"/>
        <end position="35"/>
    </location>
</feature>
<evidence type="ECO:0000256" key="1">
    <source>
        <dbReference type="SAM" id="Phobius"/>
    </source>
</evidence>
<keyword evidence="1" id="KW-0812">Transmembrane</keyword>
<feature type="transmembrane region" description="Helical" evidence="1">
    <location>
        <begin position="41"/>
        <end position="60"/>
    </location>
</feature>
<comment type="caution">
    <text evidence="2">The sequence shown here is derived from an EMBL/GenBank/DDBJ whole genome shotgun (WGS) entry which is preliminary data.</text>
</comment>
<organism evidence="2 3">
    <name type="scientific">Pelagicoccus enzymogenes</name>
    <dbReference type="NCBI Taxonomy" id="2773457"/>
    <lineage>
        <taxon>Bacteria</taxon>
        <taxon>Pseudomonadati</taxon>
        <taxon>Verrucomicrobiota</taxon>
        <taxon>Opitutia</taxon>
        <taxon>Puniceicoccales</taxon>
        <taxon>Pelagicoccaceae</taxon>
        <taxon>Pelagicoccus</taxon>
    </lineage>
</organism>
<dbReference type="RefSeq" id="WP_191619327.1">
    <property type="nucleotide sequence ID" value="NZ_JACYFG010000056.1"/>
</dbReference>
<protein>
    <submittedName>
        <fullName evidence="2">Uncharacterized protein</fullName>
    </submittedName>
</protein>
<evidence type="ECO:0000313" key="2">
    <source>
        <dbReference type="EMBL" id="MBD5782248.1"/>
    </source>
</evidence>
<dbReference type="Proteomes" id="UP000622317">
    <property type="component" value="Unassembled WGS sequence"/>
</dbReference>
<dbReference type="EMBL" id="JACYFG010000056">
    <property type="protein sequence ID" value="MBD5782248.1"/>
    <property type="molecule type" value="Genomic_DNA"/>
</dbReference>